<dbReference type="AlphaFoldDB" id="A0A9P5C4S6"/>
<organism evidence="5 6">
    <name type="scientific">Didymella heteroderae</name>
    <dbReference type="NCBI Taxonomy" id="1769908"/>
    <lineage>
        <taxon>Eukaryota</taxon>
        <taxon>Fungi</taxon>
        <taxon>Dikarya</taxon>
        <taxon>Ascomycota</taxon>
        <taxon>Pezizomycotina</taxon>
        <taxon>Dothideomycetes</taxon>
        <taxon>Pleosporomycetidae</taxon>
        <taxon>Pleosporales</taxon>
        <taxon>Pleosporineae</taxon>
        <taxon>Didymellaceae</taxon>
        <taxon>Didymella</taxon>
    </lineage>
</organism>
<dbReference type="Proteomes" id="UP000758155">
    <property type="component" value="Unassembled WGS sequence"/>
</dbReference>
<dbReference type="InterPro" id="IPR001288">
    <property type="entry name" value="Translation_initiation_fac_3"/>
</dbReference>
<keyword evidence="6" id="KW-1185">Reference proteome</keyword>
<dbReference type="OrthoDB" id="21573at2759"/>
<evidence type="ECO:0000313" key="5">
    <source>
        <dbReference type="EMBL" id="KAF3047005.1"/>
    </source>
</evidence>
<dbReference type="SUPFAM" id="SSF55200">
    <property type="entry name" value="Translation initiation factor IF3, C-terminal domain"/>
    <property type="match status" value="1"/>
</dbReference>
<dbReference type="SUPFAM" id="SSF54364">
    <property type="entry name" value="Translation initiation factor IF3, N-terminal domain"/>
    <property type="match status" value="1"/>
</dbReference>
<evidence type="ECO:0000256" key="4">
    <source>
        <dbReference type="SAM" id="MobiDB-lite"/>
    </source>
</evidence>
<comment type="caution">
    <text evidence="5">The sequence shown here is derived from an EMBL/GenBank/DDBJ whole genome shotgun (WGS) entry which is preliminary data.</text>
</comment>
<dbReference type="GO" id="GO:0043022">
    <property type="term" value="F:ribosome binding"/>
    <property type="evidence" value="ECO:0007669"/>
    <property type="project" value="TreeGrafter"/>
</dbReference>
<dbReference type="InterPro" id="IPR036788">
    <property type="entry name" value="T_IF-3_C_sf"/>
</dbReference>
<feature type="region of interest" description="Disordered" evidence="4">
    <location>
        <begin position="260"/>
        <end position="285"/>
    </location>
</feature>
<dbReference type="Gene3D" id="3.10.20.80">
    <property type="entry name" value="Translation initiation factor 3 (IF-3), N-terminal domain"/>
    <property type="match status" value="1"/>
</dbReference>
<dbReference type="GO" id="GO:0070124">
    <property type="term" value="P:mitochondrial translational initiation"/>
    <property type="evidence" value="ECO:0007669"/>
    <property type="project" value="TreeGrafter"/>
</dbReference>
<evidence type="ECO:0000256" key="1">
    <source>
        <dbReference type="ARBA" id="ARBA00005439"/>
    </source>
</evidence>
<dbReference type="Gene3D" id="3.30.110.10">
    <property type="entry name" value="Translation initiation factor 3 (IF-3), C-terminal domain"/>
    <property type="match status" value="1"/>
</dbReference>
<evidence type="ECO:0000313" key="6">
    <source>
        <dbReference type="Proteomes" id="UP000758155"/>
    </source>
</evidence>
<comment type="similarity">
    <text evidence="1">Belongs to the IF-3 family.</text>
</comment>
<dbReference type="GO" id="GO:0032790">
    <property type="term" value="P:ribosome disassembly"/>
    <property type="evidence" value="ECO:0007669"/>
    <property type="project" value="TreeGrafter"/>
</dbReference>
<protein>
    <recommendedName>
        <fullName evidence="7">Translation initiation factor</fullName>
    </recommendedName>
</protein>
<dbReference type="PANTHER" id="PTHR10938">
    <property type="entry name" value="TRANSLATION INITIATION FACTOR IF-3"/>
    <property type="match status" value="1"/>
</dbReference>
<keyword evidence="3" id="KW-0648">Protein biosynthesis</keyword>
<evidence type="ECO:0000256" key="3">
    <source>
        <dbReference type="ARBA" id="ARBA00022917"/>
    </source>
</evidence>
<reference evidence="5" key="1">
    <citation type="submission" date="2019-04" db="EMBL/GenBank/DDBJ databases">
        <title>Sequencing of skin fungus with MAO and IRED activity.</title>
        <authorList>
            <person name="Marsaioli A.J."/>
            <person name="Bonatto J.M.C."/>
            <person name="Reis Junior O."/>
        </authorList>
    </citation>
    <scope>NUCLEOTIDE SEQUENCE</scope>
    <source>
        <strain evidence="5">28M1</strain>
    </source>
</reference>
<proteinExistence type="inferred from homology"/>
<dbReference type="GO" id="GO:0005739">
    <property type="term" value="C:mitochondrion"/>
    <property type="evidence" value="ECO:0007669"/>
    <property type="project" value="TreeGrafter"/>
</dbReference>
<evidence type="ECO:0000256" key="2">
    <source>
        <dbReference type="ARBA" id="ARBA00022540"/>
    </source>
</evidence>
<name>A0A9P5C4S6_9PLEO</name>
<accession>A0A9P5C4S6</accession>
<evidence type="ECO:0008006" key="7">
    <source>
        <dbReference type="Google" id="ProtNLM"/>
    </source>
</evidence>
<dbReference type="PANTHER" id="PTHR10938:SF0">
    <property type="entry name" value="TRANSLATION INITIATION FACTOR IF-3, MITOCHONDRIAL"/>
    <property type="match status" value="1"/>
</dbReference>
<dbReference type="EMBL" id="SWKV01000003">
    <property type="protein sequence ID" value="KAF3047005.1"/>
    <property type="molecule type" value="Genomic_DNA"/>
</dbReference>
<sequence length="285" mass="31575">MPPTHHISSTSRALYRVFVLPNLRTPSSAGIPIQFAPAFAPTFGPPSVPVPAAPLTHTQVRHKSYARKDTRRHALSDYFTIDNAIAAPRVNFVDAEGRFFEDVATLDALNSFNKVTHHLVQVTPGKVDEFGQPDPAHPPVCRVVSKMDLRAQHEKKVEAARKQAKGVVGPPQKNLELNWAIGGGDLKHRIQKLEQFLLEGRRVEVLLGPKKKGRKATADEADTVFKAVMNAADQCKAKEIKREGTVGAVFTVVFEGKERKAEEKEKKTENKRLAKTGEKRLEGEE</sequence>
<dbReference type="GO" id="GO:0003743">
    <property type="term" value="F:translation initiation factor activity"/>
    <property type="evidence" value="ECO:0007669"/>
    <property type="project" value="UniProtKB-KW"/>
</dbReference>
<dbReference type="InterPro" id="IPR036787">
    <property type="entry name" value="T_IF-3_N_sf"/>
</dbReference>
<gene>
    <name evidence="5" type="ORF">E8E12_010220</name>
</gene>
<keyword evidence="2" id="KW-0396">Initiation factor</keyword>